<comment type="caution">
    <text evidence="2">The sequence shown here is derived from an EMBL/GenBank/DDBJ whole genome shotgun (WGS) entry which is preliminary data.</text>
</comment>
<dbReference type="PANTHER" id="PTHR35986">
    <property type="entry name" value="EXPRESSED PROTEIN"/>
    <property type="match status" value="1"/>
</dbReference>
<feature type="compositionally biased region" description="Basic and acidic residues" evidence="1">
    <location>
        <begin position="58"/>
        <end position="72"/>
    </location>
</feature>
<reference evidence="2" key="2">
    <citation type="submission" date="2021-12" db="EMBL/GenBank/DDBJ databases">
        <title>Resequencing data analysis of finger millet.</title>
        <authorList>
            <person name="Hatakeyama M."/>
            <person name="Aluri S."/>
            <person name="Balachadran M.T."/>
            <person name="Sivarajan S.R."/>
            <person name="Poveda L."/>
            <person name="Shimizu-Inatsugi R."/>
            <person name="Schlapbach R."/>
            <person name="Sreeman S.M."/>
            <person name="Shimizu K.K."/>
        </authorList>
    </citation>
    <scope>NUCLEOTIDE SEQUENCE</scope>
</reference>
<accession>A0AAV5EDU5</accession>
<proteinExistence type="predicted"/>
<dbReference type="PANTHER" id="PTHR35986:SF1">
    <property type="entry name" value="OS10G0430800 PROTEIN"/>
    <property type="match status" value="1"/>
</dbReference>
<feature type="region of interest" description="Disordered" evidence="1">
    <location>
        <begin position="58"/>
        <end position="141"/>
    </location>
</feature>
<name>A0AAV5EDU5_ELECO</name>
<feature type="compositionally biased region" description="Basic residues" evidence="1">
    <location>
        <begin position="116"/>
        <end position="130"/>
    </location>
</feature>
<gene>
    <name evidence="2" type="primary">gb08103</name>
    <name evidence="2" type="ORF">PR202_gb08103</name>
</gene>
<dbReference type="AlphaFoldDB" id="A0AAV5EDU5"/>
<reference evidence="2" key="1">
    <citation type="journal article" date="2018" name="DNA Res.">
        <title>Multiple hybrid de novo genome assembly of finger millet, an orphan allotetraploid crop.</title>
        <authorList>
            <person name="Hatakeyama M."/>
            <person name="Aluri S."/>
            <person name="Balachadran M.T."/>
            <person name="Sivarajan S.R."/>
            <person name="Patrignani A."/>
            <person name="Gruter S."/>
            <person name="Poveda L."/>
            <person name="Shimizu-Inatsugi R."/>
            <person name="Baeten J."/>
            <person name="Francoijs K.J."/>
            <person name="Nataraja K.N."/>
            <person name="Reddy Y.A.N."/>
            <person name="Phadnis S."/>
            <person name="Ravikumar R.L."/>
            <person name="Schlapbach R."/>
            <person name="Sreeman S.M."/>
            <person name="Shimizu K.K."/>
        </authorList>
    </citation>
    <scope>NUCLEOTIDE SEQUENCE</scope>
</reference>
<dbReference type="Proteomes" id="UP001054889">
    <property type="component" value="Unassembled WGS sequence"/>
</dbReference>
<protein>
    <submittedName>
        <fullName evidence="2">Uncharacterized protein</fullName>
    </submittedName>
</protein>
<keyword evidence="3" id="KW-1185">Reference proteome</keyword>
<organism evidence="2 3">
    <name type="scientific">Eleusine coracana subsp. coracana</name>
    <dbReference type="NCBI Taxonomy" id="191504"/>
    <lineage>
        <taxon>Eukaryota</taxon>
        <taxon>Viridiplantae</taxon>
        <taxon>Streptophyta</taxon>
        <taxon>Embryophyta</taxon>
        <taxon>Tracheophyta</taxon>
        <taxon>Spermatophyta</taxon>
        <taxon>Magnoliopsida</taxon>
        <taxon>Liliopsida</taxon>
        <taxon>Poales</taxon>
        <taxon>Poaceae</taxon>
        <taxon>PACMAD clade</taxon>
        <taxon>Chloridoideae</taxon>
        <taxon>Cynodonteae</taxon>
        <taxon>Eleusininae</taxon>
        <taxon>Eleusine</taxon>
    </lineage>
</organism>
<feature type="compositionally biased region" description="Polar residues" evidence="1">
    <location>
        <begin position="73"/>
        <end position="83"/>
    </location>
</feature>
<evidence type="ECO:0000313" key="2">
    <source>
        <dbReference type="EMBL" id="GJN20697.1"/>
    </source>
</evidence>
<sequence>MRILTKHNDNYSLVQAVKGQFFAEHLFSDVHQGTPVFRWHTRNSYVDRAFVDRIKETENEAKADDVDDEARSNSRQATLNTRSFGDLMEDPLACVLGSPEGDTDSSNPSETTGAVLKRRHLRTRRKRHHQQQQYSNKFGTS</sequence>
<evidence type="ECO:0000256" key="1">
    <source>
        <dbReference type="SAM" id="MobiDB-lite"/>
    </source>
</evidence>
<dbReference type="EMBL" id="BQKI01000075">
    <property type="protein sequence ID" value="GJN20697.1"/>
    <property type="molecule type" value="Genomic_DNA"/>
</dbReference>
<evidence type="ECO:0000313" key="3">
    <source>
        <dbReference type="Proteomes" id="UP001054889"/>
    </source>
</evidence>